<dbReference type="AlphaFoldDB" id="A0A7X0JHL7"/>
<accession>A0A7X0JHL7</accession>
<gene>
    <name evidence="1" type="ORF">F4695_001077</name>
</gene>
<evidence type="ECO:0000313" key="2">
    <source>
        <dbReference type="Proteomes" id="UP000585437"/>
    </source>
</evidence>
<sequence>MIVVMDVSLMSLTRGHAYLPSDTHTPGGNPTLRKYSETKGDMAHVNLGVGKASCNSSQNIARISHAHLCENLNAVFAP</sequence>
<proteinExistence type="predicted"/>
<dbReference type="EMBL" id="JACHBU010000002">
    <property type="protein sequence ID" value="MBB6507745.1"/>
    <property type="molecule type" value="Genomic_DNA"/>
</dbReference>
<dbReference type="Proteomes" id="UP000585437">
    <property type="component" value="Unassembled WGS sequence"/>
</dbReference>
<protein>
    <submittedName>
        <fullName evidence="1">Uncharacterized protein</fullName>
    </submittedName>
</protein>
<reference evidence="1 2" key="1">
    <citation type="submission" date="2020-08" db="EMBL/GenBank/DDBJ databases">
        <title>The Agave Microbiome: Exploring the role of microbial communities in plant adaptations to desert environments.</title>
        <authorList>
            <person name="Partida-Martinez L.P."/>
        </authorList>
    </citation>
    <scope>NUCLEOTIDE SEQUENCE [LARGE SCALE GENOMIC DNA]</scope>
    <source>
        <strain evidence="1 2">AS3.12</strain>
    </source>
</reference>
<organism evidence="1 2">
    <name type="scientific">Rhizobium soli</name>
    <dbReference type="NCBI Taxonomy" id="424798"/>
    <lineage>
        <taxon>Bacteria</taxon>
        <taxon>Pseudomonadati</taxon>
        <taxon>Pseudomonadota</taxon>
        <taxon>Alphaproteobacteria</taxon>
        <taxon>Hyphomicrobiales</taxon>
        <taxon>Rhizobiaceae</taxon>
        <taxon>Rhizobium/Agrobacterium group</taxon>
        <taxon>Rhizobium</taxon>
    </lineage>
</organism>
<comment type="caution">
    <text evidence="1">The sequence shown here is derived from an EMBL/GenBank/DDBJ whole genome shotgun (WGS) entry which is preliminary data.</text>
</comment>
<keyword evidence="2" id="KW-1185">Reference proteome</keyword>
<name>A0A7X0JHL7_9HYPH</name>
<evidence type="ECO:0000313" key="1">
    <source>
        <dbReference type="EMBL" id="MBB6507745.1"/>
    </source>
</evidence>